<accession>A0A103Y8X9</accession>
<proteinExistence type="predicted"/>
<dbReference type="Proteomes" id="UP000243975">
    <property type="component" value="Unassembled WGS sequence"/>
</dbReference>
<dbReference type="InterPro" id="IPR000891">
    <property type="entry name" value="PYR_CT"/>
</dbReference>
<dbReference type="Gene3D" id="3.20.20.70">
    <property type="entry name" value="Aldolase class I"/>
    <property type="match status" value="1"/>
</dbReference>
<evidence type="ECO:0000256" key="1">
    <source>
        <dbReference type="SAM" id="Phobius"/>
    </source>
</evidence>
<dbReference type="InterPro" id="IPR050073">
    <property type="entry name" value="2-IPM_HCS-like"/>
</dbReference>
<evidence type="ECO:0000313" key="3">
    <source>
        <dbReference type="EMBL" id="KVI04706.1"/>
    </source>
</evidence>
<dbReference type="GO" id="GO:0009098">
    <property type="term" value="P:L-leucine biosynthetic process"/>
    <property type="evidence" value="ECO:0007669"/>
    <property type="project" value="TreeGrafter"/>
</dbReference>
<dbReference type="AlphaFoldDB" id="A0A103Y8X9"/>
<dbReference type="Gramene" id="KVI04706">
    <property type="protein sequence ID" value="KVI04706"/>
    <property type="gene ID" value="Ccrd_016974"/>
</dbReference>
<dbReference type="STRING" id="59895.A0A103Y8X9"/>
<feature type="non-terminal residue" evidence="3">
    <location>
        <position position="1"/>
    </location>
</feature>
<dbReference type="PROSITE" id="PS50991">
    <property type="entry name" value="PYR_CT"/>
    <property type="match status" value="1"/>
</dbReference>
<dbReference type="PANTHER" id="PTHR10277">
    <property type="entry name" value="HOMOCITRATE SYNTHASE-RELATED"/>
    <property type="match status" value="1"/>
</dbReference>
<gene>
    <name evidence="3" type="ORF">Ccrd_016974</name>
</gene>
<evidence type="ECO:0000259" key="2">
    <source>
        <dbReference type="PROSITE" id="PS50991"/>
    </source>
</evidence>
<reference evidence="3 4" key="1">
    <citation type="journal article" date="2016" name="Sci. Rep.">
        <title>The genome sequence of the outbreeding globe artichoke constructed de novo incorporating a phase-aware low-pass sequencing strategy of F1 progeny.</title>
        <authorList>
            <person name="Scaglione D."/>
            <person name="Reyes-Chin-Wo S."/>
            <person name="Acquadro A."/>
            <person name="Froenicke L."/>
            <person name="Portis E."/>
            <person name="Beitel C."/>
            <person name="Tirone M."/>
            <person name="Mauro R."/>
            <person name="Lo Monaco A."/>
            <person name="Mauromicale G."/>
            <person name="Faccioli P."/>
            <person name="Cattivelli L."/>
            <person name="Rieseberg L."/>
            <person name="Michelmore R."/>
            <person name="Lanteri S."/>
        </authorList>
    </citation>
    <scope>NUCLEOTIDE SEQUENCE [LARGE SCALE GENOMIC DNA]</scope>
    <source>
        <strain evidence="3">2C</strain>
    </source>
</reference>
<keyword evidence="1" id="KW-0812">Transmembrane</keyword>
<dbReference type="GO" id="GO:0003852">
    <property type="term" value="F:2-isopropylmalate synthase activity"/>
    <property type="evidence" value="ECO:0007669"/>
    <property type="project" value="TreeGrafter"/>
</dbReference>
<sequence>MKLGDRKAAETENLEYSANSAYVKIILLPTLLALRMSFVLSIANNDLGLAVVNTIEGISSGATQVDVTINRIEERERDGNASLEEVSIMLQF</sequence>
<dbReference type="InterPro" id="IPR013785">
    <property type="entry name" value="Aldolase_TIM"/>
</dbReference>
<comment type="caution">
    <text evidence="3">The sequence shown here is derived from an EMBL/GenBank/DDBJ whole genome shotgun (WGS) entry which is preliminary data.</text>
</comment>
<dbReference type="SUPFAM" id="SSF51569">
    <property type="entry name" value="Aldolase"/>
    <property type="match status" value="1"/>
</dbReference>
<keyword evidence="1" id="KW-1133">Transmembrane helix</keyword>
<dbReference type="GO" id="GO:0009507">
    <property type="term" value="C:chloroplast"/>
    <property type="evidence" value="ECO:0007669"/>
    <property type="project" value="TreeGrafter"/>
</dbReference>
<feature type="domain" description="Pyruvate carboxyltransferase" evidence="2">
    <location>
        <begin position="1"/>
        <end position="92"/>
    </location>
</feature>
<organism evidence="3 4">
    <name type="scientific">Cynara cardunculus var. scolymus</name>
    <name type="common">Globe artichoke</name>
    <name type="synonym">Cynara scolymus</name>
    <dbReference type="NCBI Taxonomy" id="59895"/>
    <lineage>
        <taxon>Eukaryota</taxon>
        <taxon>Viridiplantae</taxon>
        <taxon>Streptophyta</taxon>
        <taxon>Embryophyta</taxon>
        <taxon>Tracheophyta</taxon>
        <taxon>Spermatophyta</taxon>
        <taxon>Magnoliopsida</taxon>
        <taxon>eudicotyledons</taxon>
        <taxon>Gunneridae</taxon>
        <taxon>Pentapetalae</taxon>
        <taxon>asterids</taxon>
        <taxon>campanulids</taxon>
        <taxon>Asterales</taxon>
        <taxon>Asteraceae</taxon>
        <taxon>Carduoideae</taxon>
        <taxon>Cardueae</taxon>
        <taxon>Carduinae</taxon>
        <taxon>Cynara</taxon>
    </lineage>
</organism>
<dbReference type="PANTHER" id="PTHR10277:SF9">
    <property type="entry name" value="2-ISOPROPYLMALATE SYNTHASE 1, CHLOROPLASTIC-RELATED"/>
    <property type="match status" value="1"/>
</dbReference>
<evidence type="ECO:0000313" key="4">
    <source>
        <dbReference type="Proteomes" id="UP000243975"/>
    </source>
</evidence>
<name>A0A103Y8X9_CYNCS</name>
<keyword evidence="1" id="KW-0472">Membrane</keyword>
<protein>
    <submittedName>
        <fullName evidence="3">Aldolase-type TIM barrel</fullName>
    </submittedName>
</protein>
<keyword evidence="4" id="KW-1185">Reference proteome</keyword>
<dbReference type="EMBL" id="LEKV01001935">
    <property type="protein sequence ID" value="KVI04706.1"/>
    <property type="molecule type" value="Genomic_DNA"/>
</dbReference>
<feature type="transmembrane region" description="Helical" evidence="1">
    <location>
        <begin position="21"/>
        <end position="43"/>
    </location>
</feature>
<dbReference type="Pfam" id="PF00682">
    <property type="entry name" value="HMGL-like"/>
    <property type="match status" value="1"/>
</dbReference>